<dbReference type="NCBIfam" id="TIGR02152">
    <property type="entry name" value="D_ribokin_bact"/>
    <property type="match status" value="1"/>
</dbReference>
<evidence type="ECO:0000256" key="10">
    <source>
        <dbReference type="ARBA" id="ARBA00022842"/>
    </source>
</evidence>
<dbReference type="CDD" id="cd01174">
    <property type="entry name" value="ribokinase"/>
    <property type="match status" value="1"/>
</dbReference>
<comment type="pathway">
    <text evidence="13">Carbohydrate metabolism; D-ribose degradation; D-ribose 5-phosphate from beta-D-ribopyranose: step 2/2.</text>
</comment>
<evidence type="ECO:0000256" key="13">
    <source>
        <dbReference type="HAMAP-Rule" id="MF_01987"/>
    </source>
</evidence>
<evidence type="ECO:0000256" key="6">
    <source>
        <dbReference type="ARBA" id="ARBA00022723"/>
    </source>
</evidence>
<evidence type="ECO:0000256" key="12">
    <source>
        <dbReference type="ARBA" id="ARBA00023277"/>
    </source>
</evidence>
<comment type="caution">
    <text evidence="15">The sequence shown here is derived from an EMBL/GenBank/DDBJ whole genome shotgun (WGS) entry which is preliminary data.</text>
</comment>
<dbReference type="InterPro" id="IPR002173">
    <property type="entry name" value="Carboh/pur_kinase_PfkB_CS"/>
</dbReference>
<gene>
    <name evidence="13 15" type="primary">rbsK</name>
    <name evidence="15" type="ORF">H9789_08640</name>
</gene>
<comment type="subcellular location">
    <subcellularLocation>
        <location evidence="13">Cytoplasm</location>
    </subcellularLocation>
</comment>
<evidence type="ECO:0000256" key="1">
    <source>
        <dbReference type="ARBA" id="ARBA00005380"/>
    </source>
</evidence>
<feature type="binding site" evidence="13">
    <location>
        <begin position="11"/>
        <end position="13"/>
    </location>
    <ligand>
        <name>substrate</name>
    </ligand>
</feature>
<comment type="function">
    <text evidence="13">Catalyzes the phosphorylation of ribose at O-5 in a reaction requiring ATP and magnesium. The resulting D-ribose-5-phosphate can then be used either for sythesis of nucleotides, histidine, and tryptophan, or as a component of the pentose phosphate pathway.</text>
</comment>
<protein>
    <recommendedName>
        <fullName evidence="3 13">Ribokinase</fullName>
        <shortName evidence="13">RK</shortName>
        <ecNumber evidence="2 13">2.7.1.15</ecNumber>
    </recommendedName>
</protein>
<evidence type="ECO:0000256" key="8">
    <source>
        <dbReference type="ARBA" id="ARBA00022777"/>
    </source>
</evidence>
<feature type="binding site" evidence="13">
    <location>
        <begin position="251"/>
        <end position="252"/>
    </location>
    <ligand>
        <name>ATP</name>
        <dbReference type="ChEBI" id="CHEBI:30616"/>
    </ligand>
</feature>
<dbReference type="InterPro" id="IPR011611">
    <property type="entry name" value="PfkB_dom"/>
</dbReference>
<dbReference type="GO" id="GO:0004747">
    <property type="term" value="F:ribokinase activity"/>
    <property type="evidence" value="ECO:0007669"/>
    <property type="project" value="UniProtKB-UniRule"/>
</dbReference>
<keyword evidence="7 13" id="KW-0547">Nucleotide-binding</keyword>
<feature type="binding site" evidence="13">
    <location>
        <position position="184"/>
    </location>
    <ligand>
        <name>ATP</name>
        <dbReference type="ChEBI" id="CHEBI:30616"/>
    </ligand>
</feature>
<dbReference type="PANTHER" id="PTHR10584:SF166">
    <property type="entry name" value="RIBOKINASE"/>
    <property type="match status" value="1"/>
</dbReference>
<dbReference type="PROSITE" id="PS00583">
    <property type="entry name" value="PFKB_KINASES_1"/>
    <property type="match status" value="1"/>
</dbReference>
<comment type="cofactor">
    <cofactor evidence="13">
        <name>Mg(2+)</name>
        <dbReference type="ChEBI" id="CHEBI:18420"/>
    </cofactor>
    <text evidence="13">Requires a divalent cation, most likely magnesium in vivo, as an electrophilic catalyst to aid phosphoryl group transfer. It is the chelate of the metal and the nucleotide that is the actual substrate.</text>
</comment>
<dbReference type="InterPro" id="IPR029056">
    <property type="entry name" value="Ribokinase-like"/>
</dbReference>
<comment type="activity regulation">
    <text evidence="13">Activated by a monovalent cation that binds near, but not in, the active site. The most likely occupant of the site in vivo is potassium. Ion binding induces a conformational change that may alter substrate affinity.</text>
</comment>
<feature type="binding site" evidence="13">
    <location>
        <position position="248"/>
    </location>
    <ligand>
        <name>K(+)</name>
        <dbReference type="ChEBI" id="CHEBI:29103"/>
    </ligand>
</feature>
<dbReference type="PROSITE" id="PS00584">
    <property type="entry name" value="PFKB_KINASES_2"/>
    <property type="match status" value="1"/>
</dbReference>
<organism evidence="15 16">
    <name type="scientific">Candidatus Paraprevotella stercoravium</name>
    <dbReference type="NCBI Taxonomy" id="2838725"/>
    <lineage>
        <taxon>Bacteria</taxon>
        <taxon>Pseudomonadati</taxon>
        <taxon>Bacteroidota</taxon>
        <taxon>Bacteroidia</taxon>
        <taxon>Bacteroidales</taxon>
        <taxon>Prevotellaceae</taxon>
        <taxon>Paraprevotella</taxon>
    </lineage>
</organism>
<dbReference type="GO" id="GO:0019303">
    <property type="term" value="P:D-ribose catabolic process"/>
    <property type="evidence" value="ECO:0007669"/>
    <property type="project" value="UniProtKB-UniRule"/>
</dbReference>
<keyword evidence="9 13" id="KW-0067">ATP-binding</keyword>
<evidence type="ECO:0000313" key="15">
    <source>
        <dbReference type="EMBL" id="MBU3853862.1"/>
    </source>
</evidence>
<feature type="binding site" evidence="13">
    <location>
        <position position="287"/>
    </location>
    <ligand>
        <name>K(+)</name>
        <dbReference type="ChEBI" id="CHEBI:29103"/>
    </ligand>
</feature>
<reference evidence="15" key="1">
    <citation type="journal article" date="2021" name="PeerJ">
        <title>Extensive microbial diversity within the chicken gut microbiome revealed by metagenomics and culture.</title>
        <authorList>
            <person name="Gilroy R."/>
            <person name="Ravi A."/>
            <person name="Getino M."/>
            <person name="Pursley I."/>
            <person name="Horton D.L."/>
            <person name="Alikhan N.F."/>
            <person name="Baker D."/>
            <person name="Gharbi K."/>
            <person name="Hall N."/>
            <person name="Watson M."/>
            <person name="Adriaenssens E.M."/>
            <person name="Foster-Nyarko E."/>
            <person name="Jarju S."/>
            <person name="Secka A."/>
            <person name="Antonio M."/>
            <person name="Oren A."/>
            <person name="Chaudhuri R.R."/>
            <person name="La Ragione R."/>
            <person name="Hildebrand F."/>
            <person name="Pallen M.J."/>
        </authorList>
    </citation>
    <scope>NUCLEOTIDE SEQUENCE</scope>
    <source>
        <strain evidence="15">G3-2149</strain>
    </source>
</reference>
<dbReference type="PRINTS" id="PR00990">
    <property type="entry name" value="RIBOKINASE"/>
</dbReference>
<dbReference type="GO" id="GO:0046872">
    <property type="term" value="F:metal ion binding"/>
    <property type="evidence" value="ECO:0007669"/>
    <property type="project" value="UniProtKB-KW"/>
</dbReference>
<dbReference type="GO" id="GO:0005524">
    <property type="term" value="F:ATP binding"/>
    <property type="evidence" value="ECO:0007669"/>
    <property type="project" value="UniProtKB-UniRule"/>
</dbReference>
<feature type="domain" description="Carbohydrate kinase PfkB" evidence="14">
    <location>
        <begin position="1"/>
        <end position="295"/>
    </location>
</feature>
<keyword evidence="11 13" id="KW-0630">Potassium</keyword>
<keyword evidence="5 13" id="KW-0808">Transferase</keyword>
<evidence type="ECO:0000256" key="7">
    <source>
        <dbReference type="ARBA" id="ARBA00022741"/>
    </source>
</evidence>
<name>A0A9E2L849_9BACT</name>
<keyword evidence="8 13" id="KW-0418">Kinase</keyword>
<feature type="binding site" evidence="13">
    <location>
        <begin position="220"/>
        <end position="225"/>
    </location>
    <ligand>
        <name>ATP</name>
        <dbReference type="ChEBI" id="CHEBI:30616"/>
    </ligand>
</feature>
<feature type="binding site" evidence="13">
    <location>
        <position position="282"/>
    </location>
    <ligand>
        <name>K(+)</name>
        <dbReference type="ChEBI" id="CHEBI:29103"/>
    </ligand>
</feature>
<dbReference type="PIRSF" id="PIRSF000535">
    <property type="entry name" value="1PFK/6PFK/LacC"/>
    <property type="match status" value="1"/>
</dbReference>
<dbReference type="Pfam" id="PF00294">
    <property type="entry name" value="PfkB"/>
    <property type="match status" value="1"/>
</dbReference>
<evidence type="ECO:0000313" key="16">
    <source>
        <dbReference type="Proteomes" id="UP000823865"/>
    </source>
</evidence>
<dbReference type="Gene3D" id="3.40.1190.20">
    <property type="match status" value="1"/>
</dbReference>
<comment type="caution">
    <text evidence="13">Lacks conserved residue(s) required for the propagation of feature annotation.</text>
</comment>
<feature type="binding site" evidence="13">
    <location>
        <begin position="39"/>
        <end position="43"/>
    </location>
    <ligand>
        <name>substrate</name>
    </ligand>
</feature>
<proteinExistence type="inferred from homology"/>
<dbReference type="FunFam" id="3.40.1190.20:FF:000012">
    <property type="entry name" value="Ribokinase"/>
    <property type="match status" value="1"/>
</dbReference>
<dbReference type="EC" id="2.7.1.15" evidence="2 13"/>
<comment type="subunit">
    <text evidence="13">Homodimer.</text>
</comment>
<sequence>MSKIVVIGSTNMDLVAQVPHYPAAGETLFGTSFTTIPGGKGANQAVAVARIGSEVSFMTKLGNDAFGQQMRQHFSEEGMDMTHILTDTDSPTGTALITVEEKGENRIIVIPGANARLSEKDLENLSAEMSSCDFVLTQLEIPLLTVIRIAEMASDARKPLILNPAPARPLPDSLLQKIFLITPNETEAEILTGIRVRDTESTRQAAQWFRKKGVKQVIITLGAQGAFVFTDEFQGIIPAYKVKATDTTAAGDVFNGALTVALSEGKNAADAARFGCAASALAVMRPGAQSSIPTRTEIDAFLA</sequence>
<dbReference type="NCBIfam" id="NF008353">
    <property type="entry name" value="PRK11142.1"/>
    <property type="match status" value="1"/>
</dbReference>
<evidence type="ECO:0000256" key="9">
    <source>
        <dbReference type="ARBA" id="ARBA00022840"/>
    </source>
</evidence>
<keyword evidence="12 13" id="KW-0119">Carbohydrate metabolism</keyword>
<dbReference type="PANTHER" id="PTHR10584">
    <property type="entry name" value="SUGAR KINASE"/>
    <property type="match status" value="1"/>
</dbReference>
<feature type="binding site" evidence="13">
    <location>
        <position position="252"/>
    </location>
    <ligand>
        <name>substrate</name>
    </ligand>
</feature>
<dbReference type="InterPro" id="IPR011877">
    <property type="entry name" value="Ribokinase"/>
</dbReference>
<keyword evidence="6 13" id="KW-0479">Metal-binding</keyword>
<dbReference type="HAMAP" id="MF_01987">
    <property type="entry name" value="Ribokinase"/>
    <property type="match status" value="1"/>
</dbReference>
<dbReference type="AlphaFoldDB" id="A0A9E2L849"/>
<dbReference type="SUPFAM" id="SSF53613">
    <property type="entry name" value="Ribokinase-like"/>
    <property type="match status" value="1"/>
</dbReference>
<keyword evidence="10 13" id="KW-0460">Magnesium</keyword>
<evidence type="ECO:0000259" key="14">
    <source>
        <dbReference type="Pfam" id="PF00294"/>
    </source>
</evidence>
<feature type="active site" description="Proton acceptor" evidence="13">
    <location>
        <position position="252"/>
    </location>
</feature>
<feature type="binding site" evidence="13">
    <location>
        <position position="246"/>
    </location>
    <ligand>
        <name>K(+)</name>
        <dbReference type="ChEBI" id="CHEBI:29103"/>
    </ligand>
</feature>
<dbReference type="InterPro" id="IPR017583">
    <property type="entry name" value="Tagatose/fructose_Pkinase"/>
</dbReference>
<feature type="binding site" evidence="13">
    <location>
        <position position="140"/>
    </location>
    <ligand>
        <name>substrate</name>
    </ligand>
</feature>
<reference evidence="15" key="2">
    <citation type="submission" date="2021-04" db="EMBL/GenBank/DDBJ databases">
        <authorList>
            <person name="Gilroy R."/>
        </authorList>
    </citation>
    <scope>NUCLEOTIDE SEQUENCE</scope>
    <source>
        <strain evidence="15">G3-2149</strain>
    </source>
</reference>
<evidence type="ECO:0000256" key="5">
    <source>
        <dbReference type="ARBA" id="ARBA00022679"/>
    </source>
</evidence>
<evidence type="ECO:0000256" key="3">
    <source>
        <dbReference type="ARBA" id="ARBA00016943"/>
    </source>
</evidence>
<keyword evidence="4 13" id="KW-0963">Cytoplasm</keyword>
<feature type="binding site" evidence="13">
    <location>
        <position position="291"/>
    </location>
    <ligand>
        <name>K(+)</name>
        <dbReference type="ChEBI" id="CHEBI:29103"/>
    </ligand>
</feature>
<comment type="catalytic activity">
    <reaction evidence="13">
        <text>D-ribose + ATP = D-ribose 5-phosphate + ADP + H(+)</text>
        <dbReference type="Rhea" id="RHEA:13697"/>
        <dbReference type="ChEBI" id="CHEBI:15378"/>
        <dbReference type="ChEBI" id="CHEBI:30616"/>
        <dbReference type="ChEBI" id="CHEBI:47013"/>
        <dbReference type="ChEBI" id="CHEBI:78346"/>
        <dbReference type="ChEBI" id="CHEBI:456216"/>
        <dbReference type="EC" id="2.7.1.15"/>
    </reaction>
</comment>
<accession>A0A9E2L849</accession>
<dbReference type="InterPro" id="IPR002139">
    <property type="entry name" value="Ribo/fructo_kinase"/>
</dbReference>
<dbReference type="GO" id="GO:0005829">
    <property type="term" value="C:cytosol"/>
    <property type="evidence" value="ECO:0007669"/>
    <property type="project" value="TreeGrafter"/>
</dbReference>
<feature type="binding site" evidence="13">
    <location>
        <position position="285"/>
    </location>
    <ligand>
        <name>K(+)</name>
        <dbReference type="ChEBI" id="CHEBI:29103"/>
    </ligand>
</feature>
<evidence type="ECO:0000256" key="4">
    <source>
        <dbReference type="ARBA" id="ARBA00022490"/>
    </source>
</evidence>
<comment type="similarity">
    <text evidence="13">Belongs to the carbohydrate kinase PfkB family. Ribokinase subfamily.</text>
</comment>
<evidence type="ECO:0000256" key="2">
    <source>
        <dbReference type="ARBA" id="ARBA00012035"/>
    </source>
</evidence>
<comment type="similarity">
    <text evidence="1">Belongs to the carbohydrate kinase pfkB family.</text>
</comment>
<evidence type="ECO:0000256" key="11">
    <source>
        <dbReference type="ARBA" id="ARBA00022958"/>
    </source>
</evidence>
<dbReference type="EMBL" id="JAHLFU010000181">
    <property type="protein sequence ID" value="MBU3853862.1"/>
    <property type="molecule type" value="Genomic_DNA"/>
</dbReference>
<dbReference type="Proteomes" id="UP000823865">
    <property type="component" value="Unassembled WGS sequence"/>
</dbReference>